<evidence type="ECO:0000256" key="1">
    <source>
        <dbReference type="ARBA" id="ARBA00008404"/>
    </source>
</evidence>
<keyword evidence="3" id="KW-0472">Membrane</keyword>
<name>A0A2N6T068_9CORY</name>
<dbReference type="GO" id="GO:0015385">
    <property type="term" value="F:sodium:proton antiporter activity"/>
    <property type="evidence" value="ECO:0007669"/>
    <property type="project" value="TreeGrafter"/>
</dbReference>
<dbReference type="Pfam" id="PF03334">
    <property type="entry name" value="PhaG_MnhG_YufB"/>
    <property type="match status" value="1"/>
</dbReference>
<dbReference type="InterPro" id="IPR005133">
    <property type="entry name" value="PhaG_MnhG_YufB"/>
</dbReference>
<comment type="similarity">
    <text evidence="1">Belongs to the CPA3 antiporters (TC 2.A.63) subunit G family.</text>
</comment>
<organism evidence="4 5">
    <name type="scientific">Corynebacterium xerosis</name>
    <dbReference type="NCBI Taxonomy" id="1725"/>
    <lineage>
        <taxon>Bacteria</taxon>
        <taxon>Bacillati</taxon>
        <taxon>Actinomycetota</taxon>
        <taxon>Actinomycetes</taxon>
        <taxon>Mycobacteriales</taxon>
        <taxon>Corynebacteriaceae</taxon>
        <taxon>Corynebacterium</taxon>
    </lineage>
</organism>
<feature type="transmembrane region" description="Helical" evidence="3">
    <location>
        <begin position="48"/>
        <end position="79"/>
    </location>
</feature>
<keyword evidence="3" id="KW-0812">Transmembrane</keyword>
<comment type="caution">
    <text evidence="4">The sequence shown here is derived from an EMBL/GenBank/DDBJ whole genome shotgun (WGS) entry which is preliminary data.</text>
</comment>
<dbReference type="RefSeq" id="WP_102212379.1">
    <property type="nucleotide sequence ID" value="NZ_PNHF01000007.1"/>
</dbReference>
<evidence type="ECO:0000313" key="4">
    <source>
        <dbReference type="EMBL" id="PMC62713.1"/>
    </source>
</evidence>
<gene>
    <name evidence="4" type="ORF">CJ204_04265</name>
</gene>
<dbReference type="EMBL" id="PNHF01000007">
    <property type="protein sequence ID" value="PMC62713.1"/>
    <property type="molecule type" value="Genomic_DNA"/>
</dbReference>
<evidence type="ECO:0000256" key="3">
    <source>
        <dbReference type="SAM" id="Phobius"/>
    </source>
</evidence>
<feature type="transmembrane region" description="Helical" evidence="3">
    <location>
        <begin position="7"/>
        <end position="28"/>
    </location>
</feature>
<evidence type="ECO:0000313" key="5">
    <source>
        <dbReference type="Proteomes" id="UP000235363"/>
    </source>
</evidence>
<evidence type="ECO:0000256" key="2">
    <source>
        <dbReference type="SAM" id="MobiDB-lite"/>
    </source>
</evidence>
<dbReference type="PANTHER" id="PTHR34703">
    <property type="entry name" value="ANTIPORTER SUBUNIT MNHG2-RELATED"/>
    <property type="match status" value="1"/>
</dbReference>
<keyword evidence="3" id="KW-1133">Transmembrane helix</keyword>
<sequence>MSFLRDLLTVLFLLVGAGFFTAGTIGLIRFPDVRSRLHALTKADGLGLGFIVFGVVLQAPSAAVGALAVFAWVATLAAASASARVIASRAAHREPGPRRHQRREAVPDVDG</sequence>
<dbReference type="PANTHER" id="PTHR34703:SF1">
    <property type="entry name" value="ANTIPORTER SUBUNIT MNHG2-RELATED"/>
    <property type="match status" value="1"/>
</dbReference>
<proteinExistence type="inferred from homology"/>
<dbReference type="AlphaFoldDB" id="A0A2N6T068"/>
<protein>
    <submittedName>
        <fullName evidence="4">Na+/H+ antiporter subunit G</fullName>
    </submittedName>
</protein>
<feature type="region of interest" description="Disordered" evidence="2">
    <location>
        <begin position="89"/>
        <end position="111"/>
    </location>
</feature>
<reference evidence="4 5" key="1">
    <citation type="submission" date="2017-09" db="EMBL/GenBank/DDBJ databases">
        <title>Bacterial strain isolated from the female urinary microbiota.</title>
        <authorList>
            <person name="Thomas-White K."/>
            <person name="Kumar N."/>
            <person name="Forster S."/>
            <person name="Putonti C."/>
            <person name="Lawley T."/>
            <person name="Wolfe A.J."/>
        </authorList>
    </citation>
    <scope>NUCLEOTIDE SEQUENCE [LARGE SCALE GENOMIC DNA]</scope>
    <source>
        <strain evidence="4 5">UMB0908</strain>
    </source>
</reference>
<accession>A0A2N6T068</accession>
<dbReference type="Proteomes" id="UP000235363">
    <property type="component" value="Unassembled WGS sequence"/>
</dbReference>